<reference evidence="1 2" key="1">
    <citation type="submission" date="2019-03" db="EMBL/GenBank/DDBJ databases">
        <title>Draft genome of Massilia hortus sp. nov., a novel bacterial species of the Oxalobacteraceae family.</title>
        <authorList>
            <person name="Peta V."/>
            <person name="Raths R."/>
            <person name="Bucking H."/>
        </authorList>
    </citation>
    <scope>NUCLEOTIDE SEQUENCE [LARGE SCALE GENOMIC DNA]</scope>
    <source>
        <strain evidence="1 2">ONC3</strain>
    </source>
</reference>
<comment type="caution">
    <text evidence="1">The sequence shown here is derived from an EMBL/GenBank/DDBJ whole genome shotgun (WGS) entry which is preliminary data.</text>
</comment>
<keyword evidence="2" id="KW-1185">Reference proteome</keyword>
<gene>
    <name evidence="1" type="ORF">E4O92_12600</name>
</gene>
<organism evidence="1 2">
    <name type="scientific">Massilia horti</name>
    <dbReference type="NCBI Taxonomy" id="2562153"/>
    <lineage>
        <taxon>Bacteria</taxon>
        <taxon>Pseudomonadati</taxon>
        <taxon>Pseudomonadota</taxon>
        <taxon>Betaproteobacteria</taxon>
        <taxon>Burkholderiales</taxon>
        <taxon>Oxalobacteraceae</taxon>
        <taxon>Telluria group</taxon>
        <taxon>Massilia</taxon>
    </lineage>
</organism>
<dbReference type="Proteomes" id="UP000297258">
    <property type="component" value="Unassembled WGS sequence"/>
</dbReference>
<dbReference type="OrthoDB" id="8758923at2"/>
<evidence type="ECO:0000313" key="2">
    <source>
        <dbReference type="Proteomes" id="UP000297258"/>
    </source>
</evidence>
<evidence type="ECO:0000313" key="1">
    <source>
        <dbReference type="EMBL" id="TFW31781.1"/>
    </source>
</evidence>
<accession>A0A4Y9T2N1</accession>
<protein>
    <submittedName>
        <fullName evidence="1">Uncharacterized protein</fullName>
    </submittedName>
</protein>
<dbReference type="AlphaFoldDB" id="A0A4Y9T2N1"/>
<proteinExistence type="predicted"/>
<sequence>MKRTFHRAAEPESEMSGQSLLQRINERGRKPFNLWIFESPKNGRRLTIDGDLNFMLCVLLEGDPSVAGYKVRPSPFRIPVGGDLVEVCPDLEVERRDGSNEWWEVTRSTSSRSKAPAPPSVLAGAAEPGGAVYVKRTERDVAGKAVAFDNWLLLCAAMTRARHYPSHREARVLRGHLDSSGKVSVRELLQQDGIDRALMVATIARFLQAGRVSANLDTRLFSEETLLVAEAV</sequence>
<dbReference type="EMBL" id="SPUM01000081">
    <property type="protein sequence ID" value="TFW31781.1"/>
    <property type="molecule type" value="Genomic_DNA"/>
</dbReference>
<name>A0A4Y9T2N1_9BURK</name>
<dbReference type="RefSeq" id="WP_135190121.1">
    <property type="nucleotide sequence ID" value="NZ_SPUM01000081.1"/>
</dbReference>